<feature type="chain" id="PRO_5038496685" evidence="2">
    <location>
        <begin position="38"/>
        <end position="377"/>
    </location>
</feature>
<dbReference type="SUPFAM" id="SSF50494">
    <property type="entry name" value="Trypsin-like serine proteases"/>
    <property type="match status" value="1"/>
</dbReference>
<dbReference type="EMBL" id="DWVP01000024">
    <property type="protein sequence ID" value="HJC86197.1"/>
    <property type="molecule type" value="Genomic_DNA"/>
</dbReference>
<evidence type="ECO:0000256" key="1">
    <source>
        <dbReference type="SAM" id="MobiDB-lite"/>
    </source>
</evidence>
<protein>
    <submittedName>
        <fullName evidence="3">S1 family peptidase</fullName>
    </submittedName>
</protein>
<feature type="region of interest" description="Disordered" evidence="1">
    <location>
        <begin position="93"/>
        <end position="145"/>
    </location>
</feature>
<evidence type="ECO:0000313" key="3">
    <source>
        <dbReference type="EMBL" id="HJC86197.1"/>
    </source>
</evidence>
<keyword evidence="2" id="KW-0732">Signal</keyword>
<feature type="compositionally biased region" description="Low complexity" evidence="1">
    <location>
        <begin position="113"/>
        <end position="136"/>
    </location>
</feature>
<sequence length="377" mass="40239">MRRFSQTANRLNRLSRATRTTAVLTAAVLGVSLTACGEEESFNAQECPEIIAPADASAEAKSAWTHEELSHIKQKECATQADADAFYAAQADGATGEGNTDADSSTSPNPTRGPDSPNSSDGDSGSSDDNISASSPEVEESPEIARERKVYRNSADFQFLDTDGLLTPGAKYIVDGAGGQGNCSFGWMVHPENDNSRLLNLTAGHCGEVGDKVYVRADGQNAVNVGEIVWQAYSGSDGQVDGGPDYALIEIYSEYFEYAFATPAVNMGSTQVELKGWAGKDWLEENQPYMCRLGFRSGLSCGNFQKMTNDISVTYDAISDHGDSGGVVWAFDPSDSSQTSIYAVGVTSWLQYEDATTAGAKTVESPMNAQDLGLYAF</sequence>
<dbReference type="AlphaFoldDB" id="A0A9D2QHL3"/>
<feature type="compositionally biased region" description="Polar residues" evidence="1">
    <location>
        <begin position="97"/>
        <end position="110"/>
    </location>
</feature>
<evidence type="ECO:0000256" key="2">
    <source>
        <dbReference type="SAM" id="SignalP"/>
    </source>
</evidence>
<reference evidence="3" key="1">
    <citation type="journal article" date="2021" name="PeerJ">
        <title>Extensive microbial diversity within the chicken gut microbiome revealed by metagenomics and culture.</title>
        <authorList>
            <person name="Gilroy R."/>
            <person name="Ravi A."/>
            <person name="Getino M."/>
            <person name="Pursley I."/>
            <person name="Horton D.L."/>
            <person name="Alikhan N.F."/>
            <person name="Baker D."/>
            <person name="Gharbi K."/>
            <person name="Hall N."/>
            <person name="Watson M."/>
            <person name="Adriaenssens E.M."/>
            <person name="Foster-Nyarko E."/>
            <person name="Jarju S."/>
            <person name="Secka A."/>
            <person name="Antonio M."/>
            <person name="Oren A."/>
            <person name="Chaudhuri R.R."/>
            <person name="La Ragione R."/>
            <person name="Hildebrand F."/>
            <person name="Pallen M.J."/>
        </authorList>
    </citation>
    <scope>NUCLEOTIDE SEQUENCE</scope>
    <source>
        <strain evidence="3">ChiHjej13B12-4958</strain>
    </source>
</reference>
<proteinExistence type="predicted"/>
<dbReference type="Gene3D" id="2.40.10.10">
    <property type="entry name" value="Trypsin-like serine proteases"/>
    <property type="match status" value="2"/>
</dbReference>
<organism evidence="3 4">
    <name type="scientific">Candidatus Corynebacterium faecigallinarum</name>
    <dbReference type="NCBI Taxonomy" id="2838528"/>
    <lineage>
        <taxon>Bacteria</taxon>
        <taxon>Bacillati</taxon>
        <taxon>Actinomycetota</taxon>
        <taxon>Actinomycetes</taxon>
        <taxon>Mycobacteriales</taxon>
        <taxon>Corynebacteriaceae</taxon>
        <taxon>Corynebacterium</taxon>
    </lineage>
</organism>
<comment type="caution">
    <text evidence="3">The sequence shown here is derived from an EMBL/GenBank/DDBJ whole genome shotgun (WGS) entry which is preliminary data.</text>
</comment>
<name>A0A9D2QHL3_9CORY</name>
<dbReference type="InterPro" id="IPR009003">
    <property type="entry name" value="Peptidase_S1_PA"/>
</dbReference>
<gene>
    <name evidence="3" type="ORF">H9751_11820</name>
</gene>
<reference evidence="3" key="2">
    <citation type="submission" date="2021-04" db="EMBL/GenBank/DDBJ databases">
        <authorList>
            <person name="Gilroy R."/>
        </authorList>
    </citation>
    <scope>NUCLEOTIDE SEQUENCE</scope>
    <source>
        <strain evidence="3">ChiHjej13B12-4958</strain>
    </source>
</reference>
<evidence type="ECO:0000313" key="4">
    <source>
        <dbReference type="Proteomes" id="UP000823858"/>
    </source>
</evidence>
<dbReference type="InterPro" id="IPR043504">
    <property type="entry name" value="Peptidase_S1_PA_chymotrypsin"/>
</dbReference>
<dbReference type="Proteomes" id="UP000823858">
    <property type="component" value="Unassembled WGS sequence"/>
</dbReference>
<accession>A0A9D2QHL3</accession>
<feature type="signal peptide" evidence="2">
    <location>
        <begin position="1"/>
        <end position="37"/>
    </location>
</feature>